<dbReference type="AlphaFoldDB" id="A0A4Y2M908"/>
<gene>
    <name evidence="1" type="ORF">AVEN_50872_1</name>
</gene>
<organism evidence="1 2">
    <name type="scientific">Araneus ventricosus</name>
    <name type="common">Orbweaver spider</name>
    <name type="synonym">Epeira ventricosa</name>
    <dbReference type="NCBI Taxonomy" id="182803"/>
    <lineage>
        <taxon>Eukaryota</taxon>
        <taxon>Metazoa</taxon>
        <taxon>Ecdysozoa</taxon>
        <taxon>Arthropoda</taxon>
        <taxon>Chelicerata</taxon>
        <taxon>Arachnida</taxon>
        <taxon>Araneae</taxon>
        <taxon>Araneomorphae</taxon>
        <taxon>Entelegynae</taxon>
        <taxon>Araneoidea</taxon>
        <taxon>Araneidae</taxon>
        <taxon>Araneus</taxon>
    </lineage>
</organism>
<accession>A0A4Y2M908</accession>
<dbReference type="EMBL" id="BGPR01007012">
    <property type="protein sequence ID" value="GBN23588.1"/>
    <property type="molecule type" value="Genomic_DNA"/>
</dbReference>
<comment type="caution">
    <text evidence="1">The sequence shown here is derived from an EMBL/GenBank/DDBJ whole genome shotgun (WGS) entry which is preliminary data.</text>
</comment>
<evidence type="ECO:0000313" key="2">
    <source>
        <dbReference type="Proteomes" id="UP000499080"/>
    </source>
</evidence>
<name>A0A4Y2M908_ARAVE</name>
<dbReference type="Proteomes" id="UP000499080">
    <property type="component" value="Unassembled WGS sequence"/>
</dbReference>
<sequence length="136" mass="15128">MIATTRGLAVLSPLQRQPVSTNWRYHFRMLLSVGLSFLNRLVILLLQQRRCLKSTVFYKSNSSHCITYSSSSTATFYTRMVNEPCISLTVATAFPGSHSLGSFGCGIATFKDLTTTKVRRLNVELLCSTVEHVTSS</sequence>
<protein>
    <submittedName>
        <fullName evidence="1">Uncharacterized protein</fullName>
    </submittedName>
</protein>
<keyword evidence="2" id="KW-1185">Reference proteome</keyword>
<evidence type="ECO:0000313" key="1">
    <source>
        <dbReference type="EMBL" id="GBN23588.1"/>
    </source>
</evidence>
<reference evidence="1 2" key="1">
    <citation type="journal article" date="2019" name="Sci. Rep.">
        <title>Orb-weaving spider Araneus ventricosus genome elucidates the spidroin gene catalogue.</title>
        <authorList>
            <person name="Kono N."/>
            <person name="Nakamura H."/>
            <person name="Ohtoshi R."/>
            <person name="Moran D.A.P."/>
            <person name="Shinohara A."/>
            <person name="Yoshida Y."/>
            <person name="Fujiwara M."/>
            <person name="Mori M."/>
            <person name="Tomita M."/>
            <person name="Arakawa K."/>
        </authorList>
    </citation>
    <scope>NUCLEOTIDE SEQUENCE [LARGE SCALE GENOMIC DNA]</scope>
</reference>
<proteinExistence type="predicted"/>